<dbReference type="PROSITE" id="PS00379">
    <property type="entry name" value="CDP_ALCOHOL_P_TRANSF"/>
    <property type="match status" value="1"/>
</dbReference>
<evidence type="ECO:0000313" key="5">
    <source>
        <dbReference type="Proteomes" id="UP000662200"/>
    </source>
</evidence>
<dbReference type="InterPro" id="IPR000462">
    <property type="entry name" value="CDP-OH_P_trans"/>
</dbReference>
<gene>
    <name evidence="4" type="ORF">GCM10010124_03540</name>
</gene>
<proteinExistence type="inferred from homology"/>
<organism evidence="4 5">
    <name type="scientific">Pilimelia terevasa</name>
    <dbReference type="NCBI Taxonomy" id="53372"/>
    <lineage>
        <taxon>Bacteria</taxon>
        <taxon>Bacillati</taxon>
        <taxon>Actinomycetota</taxon>
        <taxon>Actinomycetes</taxon>
        <taxon>Micromonosporales</taxon>
        <taxon>Micromonosporaceae</taxon>
        <taxon>Pilimelia</taxon>
    </lineage>
</organism>
<feature type="transmembrane region" description="Helical" evidence="3">
    <location>
        <begin position="123"/>
        <end position="145"/>
    </location>
</feature>
<dbReference type="GO" id="GO:0008654">
    <property type="term" value="P:phospholipid biosynthetic process"/>
    <property type="evidence" value="ECO:0007669"/>
    <property type="project" value="InterPro"/>
</dbReference>
<evidence type="ECO:0000256" key="1">
    <source>
        <dbReference type="ARBA" id="ARBA00022679"/>
    </source>
</evidence>
<dbReference type="InterPro" id="IPR048254">
    <property type="entry name" value="CDP_ALCOHOL_P_TRANSF_CS"/>
</dbReference>
<feature type="transmembrane region" description="Helical" evidence="3">
    <location>
        <begin position="240"/>
        <end position="259"/>
    </location>
</feature>
<protein>
    <recommendedName>
        <fullName evidence="6">CDP-diacylglycerol--serine O-phosphatidyltransferase</fullName>
    </recommendedName>
</protein>
<keyword evidence="5" id="KW-1185">Reference proteome</keyword>
<dbReference type="GO" id="GO:0016780">
    <property type="term" value="F:phosphotransferase activity, for other substituted phosphate groups"/>
    <property type="evidence" value="ECO:0007669"/>
    <property type="project" value="InterPro"/>
</dbReference>
<dbReference type="EMBL" id="BMQC01000001">
    <property type="protein sequence ID" value="GGK14266.1"/>
    <property type="molecule type" value="Genomic_DNA"/>
</dbReference>
<evidence type="ECO:0000256" key="3">
    <source>
        <dbReference type="SAM" id="Phobius"/>
    </source>
</evidence>
<sequence>MNSPTAVPMGRPMEDYVRRNLWRRRRAGDSPRPGGHRRWSGGLRRGGSLARRVLLSRVPHRRDGSNGTLLRTRGAMGLLPRQAATRIAHAAPPVAAPPAEGSTGPRPVPLLPGDRTPARRVKFALVNACTLASLALGLGAIFLAMNGEPRVAAALLVACVAFDGLDGALARRLGVASPFGAQMDSLADMCSFGLATPVVVYASLAGDVPPAAAAVACALVVGCAAIRLARFNVSPRDGRFFSGVPTTMAAAVLAVAVLIGLPVPGIAMVGGVALLAFAMVSSFPYAKLARLAALPPWLWLVPLAGAFVDARLTFALIVVGYLGSGPLLWWRHRDGRRDVYAG</sequence>
<feature type="transmembrane region" description="Helical" evidence="3">
    <location>
        <begin position="265"/>
        <end position="285"/>
    </location>
</feature>
<name>A0A8J3FDU4_9ACTN</name>
<evidence type="ECO:0000256" key="2">
    <source>
        <dbReference type="RuleBase" id="RU003750"/>
    </source>
</evidence>
<reference evidence="4" key="1">
    <citation type="journal article" date="2014" name="Int. J. Syst. Evol. Microbiol.">
        <title>Complete genome sequence of Corynebacterium casei LMG S-19264T (=DSM 44701T), isolated from a smear-ripened cheese.</title>
        <authorList>
            <consortium name="US DOE Joint Genome Institute (JGI-PGF)"/>
            <person name="Walter F."/>
            <person name="Albersmeier A."/>
            <person name="Kalinowski J."/>
            <person name="Ruckert C."/>
        </authorList>
    </citation>
    <scope>NUCLEOTIDE SEQUENCE</scope>
    <source>
        <strain evidence="4">JCM 3091</strain>
    </source>
</reference>
<evidence type="ECO:0008006" key="6">
    <source>
        <dbReference type="Google" id="ProtNLM"/>
    </source>
</evidence>
<accession>A0A8J3FDU4</accession>
<dbReference type="GO" id="GO:0016020">
    <property type="term" value="C:membrane"/>
    <property type="evidence" value="ECO:0007669"/>
    <property type="project" value="InterPro"/>
</dbReference>
<keyword evidence="3" id="KW-0812">Transmembrane</keyword>
<keyword evidence="3" id="KW-0472">Membrane</keyword>
<keyword evidence="3" id="KW-1133">Transmembrane helix</keyword>
<evidence type="ECO:0000313" key="4">
    <source>
        <dbReference type="EMBL" id="GGK14266.1"/>
    </source>
</evidence>
<dbReference type="Gene3D" id="1.20.120.1760">
    <property type="match status" value="1"/>
</dbReference>
<dbReference type="Pfam" id="PF01066">
    <property type="entry name" value="CDP-OH_P_transf"/>
    <property type="match status" value="1"/>
</dbReference>
<comment type="similarity">
    <text evidence="2">Belongs to the CDP-alcohol phosphatidyltransferase class-I family.</text>
</comment>
<keyword evidence="1 2" id="KW-0808">Transferase</keyword>
<dbReference type="Proteomes" id="UP000662200">
    <property type="component" value="Unassembled WGS sequence"/>
</dbReference>
<comment type="caution">
    <text evidence="4">The sequence shown here is derived from an EMBL/GenBank/DDBJ whole genome shotgun (WGS) entry which is preliminary data.</text>
</comment>
<reference evidence="4" key="2">
    <citation type="submission" date="2020-09" db="EMBL/GenBank/DDBJ databases">
        <authorList>
            <person name="Sun Q."/>
            <person name="Ohkuma M."/>
        </authorList>
    </citation>
    <scope>NUCLEOTIDE SEQUENCE</scope>
    <source>
        <strain evidence="4">JCM 3091</strain>
    </source>
</reference>
<dbReference type="AlphaFoldDB" id="A0A8J3FDU4"/>
<feature type="transmembrane region" description="Helical" evidence="3">
    <location>
        <begin position="297"/>
        <end position="322"/>
    </location>
</feature>
<feature type="transmembrane region" description="Helical" evidence="3">
    <location>
        <begin position="210"/>
        <end position="228"/>
    </location>
</feature>
<dbReference type="InterPro" id="IPR043130">
    <property type="entry name" value="CDP-OH_PTrfase_TM_dom"/>
</dbReference>